<dbReference type="GO" id="GO:0046872">
    <property type="term" value="F:metal ion binding"/>
    <property type="evidence" value="ECO:0007669"/>
    <property type="project" value="UniProtKB-KW"/>
</dbReference>
<dbReference type="GO" id="GO:0004408">
    <property type="term" value="F:holocytochrome-c synthase activity"/>
    <property type="evidence" value="ECO:0007669"/>
    <property type="project" value="UniProtKB-EC"/>
</dbReference>
<comment type="caution">
    <text evidence="12">The sequence shown here is derived from an EMBL/GenBank/DDBJ whole genome shotgun (WGS) entry which is preliminary data.</text>
</comment>
<evidence type="ECO:0000256" key="6">
    <source>
        <dbReference type="ARBA" id="ARBA00023004"/>
    </source>
</evidence>
<comment type="function">
    <text evidence="10">Lyase that catalyzes the covalent linking of the heme group to the cytochrome C apoprotein to produce the mature functional cytochrome.</text>
</comment>
<evidence type="ECO:0000256" key="4">
    <source>
        <dbReference type="ARBA" id="ARBA00022723"/>
    </source>
</evidence>
<dbReference type="GO" id="GO:0005743">
    <property type="term" value="C:mitochondrial inner membrane"/>
    <property type="evidence" value="ECO:0007669"/>
    <property type="project" value="UniProtKB-SubCell"/>
</dbReference>
<comment type="subcellular location">
    <subcellularLocation>
        <location evidence="1 10">Mitochondrion inner membrane</location>
    </subcellularLocation>
</comment>
<keyword evidence="13" id="KW-1185">Reference proteome</keyword>
<name>A0AA39JSV9_ARMTA</name>
<proteinExistence type="inferred from homology"/>
<dbReference type="PANTHER" id="PTHR12743:SF0">
    <property type="entry name" value="HOLOCYTOCHROME C-TYPE SYNTHASE"/>
    <property type="match status" value="1"/>
</dbReference>
<comment type="similarity">
    <text evidence="2 10">Belongs to the cytochrome c-type heme lyase family.</text>
</comment>
<evidence type="ECO:0000256" key="2">
    <source>
        <dbReference type="ARBA" id="ARBA00007255"/>
    </source>
</evidence>
<dbReference type="RefSeq" id="XP_060326417.1">
    <property type="nucleotide sequence ID" value="XM_060469997.1"/>
</dbReference>
<sequence>MSGCPVDHSAQKKTETCPVDHGALSHDSSASSSSIWSRLFSSSQPKPSTSAPHLSTERELSSIPKATDGNWVYPSEAQFFAAMDRKNHNPQAADMKTIVPIHNAVNERAWAEIMKWEAGRGGEACGGVKLVNFKGRPGDMSPKARCKSFLGYAAPFDRHDWIVDRCGTRTRYIIDFYTGRSQGAQSNLSFYLDVRPALDNWEGVKMRVSHFWGSWLQNSTSSTPKHTS</sequence>
<evidence type="ECO:0000256" key="5">
    <source>
        <dbReference type="ARBA" id="ARBA00022792"/>
    </source>
</evidence>
<keyword evidence="5 10" id="KW-0999">Mitochondrion inner membrane</keyword>
<dbReference type="EC" id="4.4.1.17" evidence="10"/>
<evidence type="ECO:0000256" key="9">
    <source>
        <dbReference type="ARBA" id="ARBA00023239"/>
    </source>
</evidence>
<dbReference type="Proteomes" id="UP001175211">
    <property type="component" value="Unassembled WGS sequence"/>
</dbReference>
<dbReference type="Pfam" id="PF01265">
    <property type="entry name" value="Cyto_heme_lyase"/>
    <property type="match status" value="1"/>
</dbReference>
<keyword evidence="7 10" id="KW-0496">Mitochondrion</keyword>
<organism evidence="12 13">
    <name type="scientific">Armillaria tabescens</name>
    <name type="common">Ringless honey mushroom</name>
    <name type="synonym">Agaricus tabescens</name>
    <dbReference type="NCBI Taxonomy" id="1929756"/>
    <lineage>
        <taxon>Eukaryota</taxon>
        <taxon>Fungi</taxon>
        <taxon>Dikarya</taxon>
        <taxon>Basidiomycota</taxon>
        <taxon>Agaricomycotina</taxon>
        <taxon>Agaricomycetes</taxon>
        <taxon>Agaricomycetidae</taxon>
        <taxon>Agaricales</taxon>
        <taxon>Marasmiineae</taxon>
        <taxon>Physalacriaceae</taxon>
        <taxon>Desarmillaria</taxon>
    </lineage>
</organism>
<keyword evidence="9 10" id="KW-0456">Lyase</keyword>
<evidence type="ECO:0000256" key="7">
    <source>
        <dbReference type="ARBA" id="ARBA00023128"/>
    </source>
</evidence>
<feature type="compositionally biased region" description="Polar residues" evidence="11">
    <location>
        <begin position="44"/>
        <end position="53"/>
    </location>
</feature>
<comment type="catalytic activity">
    <reaction evidence="10">
        <text>holo-[cytochrome c] = apo-[cytochrome c] + heme b</text>
        <dbReference type="Rhea" id="RHEA:22648"/>
        <dbReference type="Rhea" id="RHEA-COMP:10725"/>
        <dbReference type="Rhea" id="RHEA-COMP:10726"/>
        <dbReference type="ChEBI" id="CHEBI:29950"/>
        <dbReference type="ChEBI" id="CHEBI:60344"/>
        <dbReference type="ChEBI" id="CHEBI:83739"/>
        <dbReference type="EC" id="4.4.1.17"/>
    </reaction>
</comment>
<dbReference type="EMBL" id="JAUEPS010000042">
    <property type="protein sequence ID" value="KAK0448312.1"/>
    <property type="molecule type" value="Genomic_DNA"/>
</dbReference>
<dbReference type="PANTHER" id="PTHR12743">
    <property type="entry name" value="CYTOCHROME C1 HEME LYASE"/>
    <property type="match status" value="1"/>
</dbReference>
<evidence type="ECO:0000256" key="11">
    <source>
        <dbReference type="SAM" id="MobiDB-lite"/>
    </source>
</evidence>
<dbReference type="PROSITE" id="PS00822">
    <property type="entry name" value="CYTO_HEME_LYASE_2"/>
    <property type="match status" value="1"/>
</dbReference>
<accession>A0AA39JSV9</accession>
<evidence type="ECO:0000256" key="3">
    <source>
        <dbReference type="ARBA" id="ARBA00022617"/>
    </source>
</evidence>
<keyword evidence="8 10" id="KW-0472">Membrane</keyword>
<gene>
    <name evidence="12" type="ORF">EV420DRAFT_1483553</name>
</gene>
<keyword evidence="3 10" id="KW-0349">Heme</keyword>
<evidence type="ECO:0000313" key="12">
    <source>
        <dbReference type="EMBL" id="KAK0448312.1"/>
    </source>
</evidence>
<evidence type="ECO:0000313" key="13">
    <source>
        <dbReference type="Proteomes" id="UP001175211"/>
    </source>
</evidence>
<reference evidence="12" key="1">
    <citation type="submission" date="2023-06" db="EMBL/GenBank/DDBJ databases">
        <authorList>
            <consortium name="Lawrence Berkeley National Laboratory"/>
            <person name="Ahrendt S."/>
            <person name="Sahu N."/>
            <person name="Indic B."/>
            <person name="Wong-Bajracharya J."/>
            <person name="Merenyi Z."/>
            <person name="Ke H.-M."/>
            <person name="Monk M."/>
            <person name="Kocsube S."/>
            <person name="Drula E."/>
            <person name="Lipzen A."/>
            <person name="Balint B."/>
            <person name="Henrissat B."/>
            <person name="Andreopoulos B."/>
            <person name="Martin F.M."/>
            <person name="Harder C.B."/>
            <person name="Rigling D."/>
            <person name="Ford K.L."/>
            <person name="Foster G.D."/>
            <person name="Pangilinan J."/>
            <person name="Papanicolaou A."/>
            <person name="Barry K."/>
            <person name="LaButti K."/>
            <person name="Viragh M."/>
            <person name="Koriabine M."/>
            <person name="Yan M."/>
            <person name="Riley R."/>
            <person name="Champramary S."/>
            <person name="Plett K.L."/>
            <person name="Tsai I.J."/>
            <person name="Slot J."/>
            <person name="Sipos G."/>
            <person name="Plett J."/>
            <person name="Nagy L.G."/>
            <person name="Grigoriev I.V."/>
        </authorList>
    </citation>
    <scope>NUCLEOTIDE SEQUENCE</scope>
    <source>
        <strain evidence="12">CCBAS 213</strain>
    </source>
</reference>
<evidence type="ECO:0000256" key="8">
    <source>
        <dbReference type="ARBA" id="ARBA00023136"/>
    </source>
</evidence>
<protein>
    <recommendedName>
        <fullName evidence="10">Holocytochrome c-type synthase</fullName>
        <ecNumber evidence="10">4.4.1.17</ecNumber>
    </recommendedName>
</protein>
<feature type="compositionally biased region" description="Low complexity" evidence="11">
    <location>
        <begin position="25"/>
        <end position="43"/>
    </location>
</feature>
<keyword evidence="4 10" id="KW-0479">Metal-binding</keyword>
<keyword evidence="6 10" id="KW-0408">Iron</keyword>
<evidence type="ECO:0000256" key="10">
    <source>
        <dbReference type="RuleBase" id="RU363130"/>
    </source>
</evidence>
<dbReference type="GeneID" id="85353545"/>
<evidence type="ECO:0000256" key="1">
    <source>
        <dbReference type="ARBA" id="ARBA00004273"/>
    </source>
</evidence>
<dbReference type="InterPro" id="IPR000511">
    <property type="entry name" value="Holocyt_c/c1_synthase"/>
</dbReference>
<dbReference type="AlphaFoldDB" id="A0AA39JSV9"/>
<feature type="region of interest" description="Disordered" evidence="11">
    <location>
        <begin position="1"/>
        <end position="60"/>
    </location>
</feature>